<name>A0AAW4MSR4_9FIRM</name>
<organism evidence="2 4">
    <name type="scientific">Catenibacterium mitsuokai</name>
    <dbReference type="NCBI Taxonomy" id="100886"/>
    <lineage>
        <taxon>Bacteria</taxon>
        <taxon>Bacillati</taxon>
        <taxon>Bacillota</taxon>
        <taxon>Erysipelotrichia</taxon>
        <taxon>Erysipelotrichales</taxon>
        <taxon>Coprobacillaceae</taxon>
        <taxon>Catenibacterium</taxon>
    </lineage>
</organism>
<protein>
    <recommendedName>
        <fullName evidence="1">Large-conductance mechanosensitive channel</fullName>
    </recommendedName>
</protein>
<evidence type="ECO:0000313" key="3">
    <source>
        <dbReference type="EMBL" id="MBV3393309.1"/>
    </source>
</evidence>
<evidence type="ECO:0000256" key="1">
    <source>
        <dbReference type="HAMAP-Rule" id="MF_00115"/>
    </source>
</evidence>
<keyword evidence="1" id="KW-0812">Transmembrane</keyword>
<keyword evidence="1" id="KW-1003">Cell membrane</keyword>
<keyword evidence="1" id="KW-0406">Ion transport</keyword>
<gene>
    <name evidence="1 2" type="primary">mscL</name>
    <name evidence="2" type="ORF">KSV97_08900</name>
    <name evidence="3" type="ORF">KSW06_08595</name>
</gene>
<dbReference type="GO" id="GO:0008381">
    <property type="term" value="F:mechanosensitive monoatomic ion channel activity"/>
    <property type="evidence" value="ECO:0007669"/>
    <property type="project" value="UniProtKB-UniRule"/>
</dbReference>
<dbReference type="Proteomes" id="UP001196408">
    <property type="component" value="Unassembled WGS sequence"/>
</dbReference>
<proteinExistence type="inferred from homology"/>
<comment type="subunit">
    <text evidence="1">Homopentamer.</text>
</comment>
<comment type="function">
    <text evidence="1">Channel that opens in response to stretch forces in the membrane lipid bilayer. May participate in the regulation of osmotic pressure changes within the cell.</text>
</comment>
<evidence type="ECO:0000313" key="2">
    <source>
        <dbReference type="EMBL" id="MBV3383328.1"/>
    </source>
</evidence>
<keyword evidence="1" id="KW-0407">Ion channel</keyword>
<sequence>MKKLWNEFKEFAFKGNVIDMAVGVILGTAITAVVTSLVQDIIMPVLSAIIKIPSDITELTLKINNINIKYGSFLSNLINFLLMAFCIFICIKAINKVVSFRNKEEEKAAPAPKPEDIVLLEEIRDLLKEKK</sequence>
<comment type="subcellular location">
    <subcellularLocation>
        <location evidence="1">Cell membrane</location>
        <topology evidence="1">Multi-pass membrane protein</topology>
    </subcellularLocation>
</comment>
<feature type="transmembrane region" description="Helical" evidence="1">
    <location>
        <begin position="70"/>
        <end position="91"/>
    </location>
</feature>
<dbReference type="PROSITE" id="PS01327">
    <property type="entry name" value="MSCL"/>
    <property type="match status" value="1"/>
</dbReference>
<keyword evidence="1" id="KW-0472">Membrane</keyword>
<dbReference type="PANTHER" id="PTHR30266">
    <property type="entry name" value="MECHANOSENSITIVE CHANNEL MSCL"/>
    <property type="match status" value="1"/>
</dbReference>
<dbReference type="HAMAP" id="MF_00115">
    <property type="entry name" value="MscL"/>
    <property type="match status" value="1"/>
</dbReference>
<dbReference type="EMBL" id="JAHOEL010000062">
    <property type="protein sequence ID" value="MBV3393309.1"/>
    <property type="molecule type" value="Genomic_DNA"/>
</dbReference>
<dbReference type="RefSeq" id="WP_217748047.1">
    <property type="nucleotide sequence ID" value="NZ_JAHOEB010000065.1"/>
</dbReference>
<feature type="transmembrane region" description="Helical" evidence="1">
    <location>
        <begin position="21"/>
        <end position="50"/>
    </location>
</feature>
<evidence type="ECO:0000313" key="4">
    <source>
        <dbReference type="Proteomes" id="UP001196408"/>
    </source>
</evidence>
<dbReference type="AlphaFoldDB" id="A0AAW4MSR4"/>
<dbReference type="Pfam" id="PF01741">
    <property type="entry name" value="MscL"/>
    <property type="match status" value="1"/>
</dbReference>
<dbReference type="Proteomes" id="UP001197492">
    <property type="component" value="Unassembled WGS sequence"/>
</dbReference>
<dbReference type="InterPro" id="IPR019823">
    <property type="entry name" value="Mechanosensitive_channel_CS"/>
</dbReference>
<dbReference type="NCBIfam" id="TIGR00220">
    <property type="entry name" value="mscL"/>
    <property type="match status" value="1"/>
</dbReference>
<keyword evidence="1" id="KW-0813">Transport</keyword>
<accession>A0AAW4MSR4</accession>
<reference evidence="2 5" key="1">
    <citation type="submission" date="2021-06" db="EMBL/GenBank/DDBJ databases">
        <title>Collection of gut derived symbiotic bacterial strains cultured from healthy donors.</title>
        <authorList>
            <person name="Lin H."/>
            <person name="Littmann E."/>
            <person name="Pamer E.G."/>
        </authorList>
    </citation>
    <scope>NUCLEOTIDE SEQUENCE</scope>
    <source>
        <strain evidence="3 5">MSK.21.70</strain>
        <strain evidence="2">MSK.21.82</strain>
    </source>
</reference>
<dbReference type="EMBL" id="JAHOEF010000066">
    <property type="protein sequence ID" value="MBV3383328.1"/>
    <property type="molecule type" value="Genomic_DNA"/>
</dbReference>
<dbReference type="InterPro" id="IPR001185">
    <property type="entry name" value="MS_channel"/>
</dbReference>
<evidence type="ECO:0000313" key="5">
    <source>
        <dbReference type="Proteomes" id="UP001197492"/>
    </source>
</evidence>
<dbReference type="GO" id="GO:0005886">
    <property type="term" value="C:plasma membrane"/>
    <property type="evidence" value="ECO:0007669"/>
    <property type="project" value="UniProtKB-SubCell"/>
</dbReference>
<dbReference type="PANTHER" id="PTHR30266:SF2">
    <property type="entry name" value="LARGE-CONDUCTANCE MECHANOSENSITIVE CHANNEL"/>
    <property type="match status" value="1"/>
</dbReference>
<dbReference type="InterPro" id="IPR037673">
    <property type="entry name" value="MSC/AndL"/>
</dbReference>
<comment type="caution">
    <text evidence="2">The sequence shown here is derived from an EMBL/GenBank/DDBJ whole genome shotgun (WGS) entry which is preliminary data.</text>
</comment>
<keyword evidence="5" id="KW-1185">Reference proteome</keyword>
<keyword evidence="1" id="KW-1133">Transmembrane helix</keyword>
<comment type="similarity">
    <text evidence="1">Belongs to the MscL family.</text>
</comment>